<dbReference type="InterPro" id="IPR008271">
    <property type="entry name" value="Ser/Thr_kinase_AS"/>
</dbReference>
<evidence type="ECO:0000256" key="2">
    <source>
        <dbReference type="ARBA" id="ARBA00022527"/>
    </source>
</evidence>
<sequence>RNIALLREYVLGRILDHPHIIKTHDAFKSEDNYYFKLDCLEGFDLLHYIKLNGPLAEIEARTLFRQMISAVGYLHANHVAHRDIKPENIVYDVSTTRAVLIDFDQAVFFVRDTPLTDFAGTTLYSPPEVLAQRPYDAP</sequence>
<evidence type="ECO:0000313" key="9">
    <source>
        <dbReference type="Proteomes" id="UP000268535"/>
    </source>
</evidence>
<dbReference type="GO" id="GO:0005737">
    <property type="term" value="C:cytoplasm"/>
    <property type="evidence" value="ECO:0007669"/>
    <property type="project" value="TreeGrafter"/>
</dbReference>
<dbReference type="GO" id="GO:0005524">
    <property type="term" value="F:ATP binding"/>
    <property type="evidence" value="ECO:0007669"/>
    <property type="project" value="UniProtKB-KW"/>
</dbReference>
<dbReference type="Proteomes" id="UP000268535">
    <property type="component" value="Unassembled WGS sequence"/>
</dbReference>
<dbReference type="SUPFAM" id="SSF56112">
    <property type="entry name" value="Protein kinase-like (PK-like)"/>
    <property type="match status" value="1"/>
</dbReference>
<keyword evidence="5 8" id="KW-0418">Kinase</keyword>
<gene>
    <name evidence="8" type="ORF">CAUPRSCDRAFT_621</name>
</gene>
<dbReference type="GO" id="GO:0035556">
    <property type="term" value="P:intracellular signal transduction"/>
    <property type="evidence" value="ECO:0007669"/>
    <property type="project" value="TreeGrafter"/>
</dbReference>
<name>A0A4P9WSM2_9FUNG</name>
<evidence type="ECO:0000256" key="3">
    <source>
        <dbReference type="ARBA" id="ARBA00022679"/>
    </source>
</evidence>
<dbReference type="GO" id="GO:0004674">
    <property type="term" value="F:protein serine/threonine kinase activity"/>
    <property type="evidence" value="ECO:0007669"/>
    <property type="project" value="UniProtKB-KW"/>
</dbReference>
<dbReference type="SMART" id="SM00220">
    <property type="entry name" value="S_TKc"/>
    <property type="match status" value="1"/>
</dbReference>
<feature type="non-terminal residue" evidence="8">
    <location>
        <position position="1"/>
    </location>
</feature>
<keyword evidence="6" id="KW-0067">ATP-binding</keyword>
<dbReference type="Gene3D" id="1.10.510.10">
    <property type="entry name" value="Transferase(Phosphotransferase) domain 1"/>
    <property type="match status" value="1"/>
</dbReference>
<dbReference type="PROSITE" id="PS50011">
    <property type="entry name" value="PROTEIN_KINASE_DOM"/>
    <property type="match status" value="1"/>
</dbReference>
<proteinExistence type="inferred from homology"/>
<evidence type="ECO:0000313" key="8">
    <source>
        <dbReference type="EMBL" id="RKO94968.1"/>
    </source>
</evidence>
<protein>
    <submittedName>
        <fullName evidence="8">Kinase-like protein</fullName>
    </submittedName>
</protein>
<evidence type="ECO:0000259" key="7">
    <source>
        <dbReference type="PROSITE" id="PS50011"/>
    </source>
</evidence>
<evidence type="ECO:0000256" key="6">
    <source>
        <dbReference type="ARBA" id="ARBA00022840"/>
    </source>
</evidence>
<evidence type="ECO:0000256" key="5">
    <source>
        <dbReference type="ARBA" id="ARBA00022777"/>
    </source>
</evidence>
<reference evidence="9" key="1">
    <citation type="journal article" date="2018" name="Nat. Microbiol.">
        <title>Leveraging single-cell genomics to expand the fungal tree of life.</title>
        <authorList>
            <person name="Ahrendt S.R."/>
            <person name="Quandt C.A."/>
            <person name="Ciobanu D."/>
            <person name="Clum A."/>
            <person name="Salamov A."/>
            <person name="Andreopoulos B."/>
            <person name="Cheng J.F."/>
            <person name="Woyke T."/>
            <person name="Pelin A."/>
            <person name="Henrissat B."/>
            <person name="Reynolds N.K."/>
            <person name="Benny G.L."/>
            <person name="Smith M.E."/>
            <person name="James T.Y."/>
            <person name="Grigoriev I.V."/>
        </authorList>
    </citation>
    <scope>NUCLEOTIDE SEQUENCE [LARGE SCALE GENOMIC DNA]</scope>
    <source>
        <strain evidence="9">ATCC 52028</strain>
    </source>
</reference>
<organism evidence="8 9">
    <name type="scientific">Caulochytrium protostelioides</name>
    <dbReference type="NCBI Taxonomy" id="1555241"/>
    <lineage>
        <taxon>Eukaryota</taxon>
        <taxon>Fungi</taxon>
        <taxon>Fungi incertae sedis</taxon>
        <taxon>Chytridiomycota</taxon>
        <taxon>Chytridiomycota incertae sedis</taxon>
        <taxon>Chytridiomycetes</taxon>
        <taxon>Caulochytriales</taxon>
        <taxon>Caulochytriaceae</taxon>
        <taxon>Caulochytrium</taxon>
    </lineage>
</organism>
<feature type="domain" description="Protein kinase" evidence="7">
    <location>
        <begin position="1"/>
        <end position="138"/>
    </location>
</feature>
<dbReference type="EMBL" id="ML013903">
    <property type="protein sequence ID" value="RKO94968.1"/>
    <property type="molecule type" value="Genomic_DNA"/>
</dbReference>
<dbReference type="PROSITE" id="PS00108">
    <property type="entry name" value="PROTEIN_KINASE_ST"/>
    <property type="match status" value="1"/>
</dbReference>
<dbReference type="AlphaFoldDB" id="A0A4P9WSM2"/>
<evidence type="ECO:0000256" key="1">
    <source>
        <dbReference type="ARBA" id="ARBA00010791"/>
    </source>
</evidence>
<evidence type="ECO:0000256" key="4">
    <source>
        <dbReference type="ARBA" id="ARBA00022741"/>
    </source>
</evidence>
<feature type="non-terminal residue" evidence="8">
    <location>
        <position position="138"/>
    </location>
</feature>
<keyword evidence="3" id="KW-0808">Transferase</keyword>
<dbReference type="InterPro" id="IPR000719">
    <property type="entry name" value="Prot_kinase_dom"/>
</dbReference>
<keyword evidence="2" id="KW-0723">Serine/threonine-protein kinase</keyword>
<comment type="similarity">
    <text evidence="1">Belongs to the protein kinase superfamily. CAMK Ser/Thr protein kinase family. NIM1 subfamily.</text>
</comment>
<dbReference type="PANTHER" id="PTHR24346:SF82">
    <property type="entry name" value="KP78A-RELATED"/>
    <property type="match status" value="1"/>
</dbReference>
<accession>A0A4P9WSM2</accession>
<keyword evidence="4" id="KW-0547">Nucleotide-binding</keyword>
<dbReference type="Pfam" id="PF00069">
    <property type="entry name" value="Pkinase"/>
    <property type="match status" value="1"/>
</dbReference>
<dbReference type="InterPro" id="IPR011009">
    <property type="entry name" value="Kinase-like_dom_sf"/>
</dbReference>
<dbReference type="PANTHER" id="PTHR24346">
    <property type="entry name" value="MAP/MICROTUBULE AFFINITY-REGULATING KINASE"/>
    <property type="match status" value="1"/>
</dbReference>